<evidence type="ECO:0000313" key="2">
    <source>
        <dbReference type="Proteomes" id="UP001174936"/>
    </source>
</evidence>
<keyword evidence="2" id="KW-1185">Reference proteome</keyword>
<dbReference type="Proteomes" id="UP001174936">
    <property type="component" value="Unassembled WGS sequence"/>
</dbReference>
<evidence type="ECO:0000313" key="1">
    <source>
        <dbReference type="EMBL" id="KAK0649271.1"/>
    </source>
</evidence>
<dbReference type="EMBL" id="JAULSV010000003">
    <property type="protein sequence ID" value="KAK0649271.1"/>
    <property type="molecule type" value="Genomic_DNA"/>
</dbReference>
<name>A0AA39YD29_9PEZI</name>
<comment type="caution">
    <text evidence="1">The sequence shown here is derived from an EMBL/GenBank/DDBJ whole genome shotgun (WGS) entry which is preliminary data.</text>
</comment>
<organism evidence="1 2">
    <name type="scientific">Cercophora newfieldiana</name>
    <dbReference type="NCBI Taxonomy" id="92897"/>
    <lineage>
        <taxon>Eukaryota</taxon>
        <taxon>Fungi</taxon>
        <taxon>Dikarya</taxon>
        <taxon>Ascomycota</taxon>
        <taxon>Pezizomycotina</taxon>
        <taxon>Sordariomycetes</taxon>
        <taxon>Sordariomycetidae</taxon>
        <taxon>Sordariales</taxon>
        <taxon>Lasiosphaeriaceae</taxon>
        <taxon>Cercophora</taxon>
    </lineage>
</organism>
<dbReference type="PANTHER" id="PTHR37540">
    <property type="entry name" value="TRANSCRIPTION FACTOR (ACR-2), PUTATIVE-RELATED-RELATED"/>
    <property type="match status" value="1"/>
</dbReference>
<dbReference type="AlphaFoldDB" id="A0AA39YD29"/>
<accession>A0AA39YD29</accession>
<reference evidence="1" key="1">
    <citation type="submission" date="2023-06" db="EMBL/GenBank/DDBJ databases">
        <title>Genome-scale phylogeny and comparative genomics of the fungal order Sordariales.</title>
        <authorList>
            <consortium name="Lawrence Berkeley National Laboratory"/>
            <person name="Hensen N."/>
            <person name="Bonometti L."/>
            <person name="Westerberg I."/>
            <person name="Brannstrom I.O."/>
            <person name="Guillou S."/>
            <person name="Cros-Aarteil S."/>
            <person name="Calhoun S."/>
            <person name="Haridas S."/>
            <person name="Kuo A."/>
            <person name="Mondo S."/>
            <person name="Pangilinan J."/>
            <person name="Riley R."/>
            <person name="Labutti K."/>
            <person name="Andreopoulos B."/>
            <person name="Lipzen A."/>
            <person name="Chen C."/>
            <person name="Yanf M."/>
            <person name="Daum C."/>
            <person name="Ng V."/>
            <person name="Clum A."/>
            <person name="Steindorff A."/>
            <person name="Ohm R."/>
            <person name="Martin F."/>
            <person name="Silar P."/>
            <person name="Natvig D."/>
            <person name="Lalanne C."/>
            <person name="Gautier V."/>
            <person name="Ament-Velasquez S.L."/>
            <person name="Kruys A."/>
            <person name="Hutchinson M.I."/>
            <person name="Powell A.J."/>
            <person name="Barry K."/>
            <person name="Miller A.N."/>
            <person name="Grigoriev I.V."/>
            <person name="Debuchy R."/>
            <person name="Gladieux P."/>
            <person name="Thoren M.H."/>
            <person name="Johannesson H."/>
        </authorList>
    </citation>
    <scope>NUCLEOTIDE SEQUENCE</scope>
    <source>
        <strain evidence="1">SMH2532-1</strain>
    </source>
</reference>
<proteinExistence type="predicted"/>
<protein>
    <submittedName>
        <fullName evidence="1">Uncharacterized protein</fullName>
    </submittedName>
</protein>
<gene>
    <name evidence="1" type="ORF">B0T16DRAFT_507978</name>
</gene>
<sequence>MEPIGRPRIRFVHVDNPTKPDQNHARQVRSHAARETHARARRLRVISHLGLSNPSLGPLETLDSAISESTQEKPIQEGNDSNLSSLLPAGRQDPFAAFVRSLDPIEHFLLDHYVRVVIPVSSQRCNGLKDSKEGAFYADWVPCALADVGLLSGIFLAACRDLSIADHARKSFFSTMALRYKVSCLRALKFAIAADLPALSDADVAKVVCLVSDEVGISFDSSSQTSPREWLTLAAQIELGNMETSKSHVLGVMKMVDLRGGPQKLGLNGLLEFILKRLIHDKGIFEQYELWATHRCERCESPPG</sequence>